<accession>A0AAD5PAR3</accession>
<evidence type="ECO:0000313" key="2">
    <source>
        <dbReference type="Proteomes" id="UP001209540"/>
    </source>
</evidence>
<gene>
    <name evidence="1" type="ORF">BDA99DRAFT_176501</name>
</gene>
<reference evidence="1" key="2">
    <citation type="submission" date="2023-02" db="EMBL/GenBank/DDBJ databases">
        <authorList>
            <consortium name="DOE Joint Genome Institute"/>
            <person name="Mondo S.J."/>
            <person name="Chang Y."/>
            <person name="Wang Y."/>
            <person name="Ahrendt S."/>
            <person name="Andreopoulos W."/>
            <person name="Barry K."/>
            <person name="Beard J."/>
            <person name="Benny G.L."/>
            <person name="Blankenship S."/>
            <person name="Bonito G."/>
            <person name="Cuomo C."/>
            <person name="Desiro A."/>
            <person name="Gervers K.A."/>
            <person name="Hundley H."/>
            <person name="Kuo A."/>
            <person name="LaButti K."/>
            <person name="Lang B.F."/>
            <person name="Lipzen A."/>
            <person name="O'Donnell K."/>
            <person name="Pangilinan J."/>
            <person name="Reynolds N."/>
            <person name="Sandor L."/>
            <person name="Smith M.W."/>
            <person name="Tsang A."/>
            <person name="Grigoriev I.V."/>
            <person name="Stajich J.E."/>
            <person name="Spatafora J.W."/>
        </authorList>
    </citation>
    <scope>NUCLEOTIDE SEQUENCE</scope>
    <source>
        <strain evidence="1">RSA 2281</strain>
    </source>
</reference>
<evidence type="ECO:0000313" key="1">
    <source>
        <dbReference type="EMBL" id="KAI9252949.1"/>
    </source>
</evidence>
<sequence>MVIDISIGSKPKANYNSKNDVVRINDMDAFLAAGSEEESNLPNAAYTLLHGDKNKYLVDVKLKDGSSIPMERRAGETKLRIPDFVLNDMAATTGTSKTREKTNNNDNNCALVQYHEPLSPPSRVRSMTGVSHEQRTRGQHDERMMDVDHSDSNNNEIYHNESNQFNKDDTLMAMEID</sequence>
<protein>
    <submittedName>
        <fullName evidence="1">Uncharacterized protein</fullName>
    </submittedName>
</protein>
<organism evidence="1 2">
    <name type="scientific">Phascolomyces articulosus</name>
    <dbReference type="NCBI Taxonomy" id="60185"/>
    <lineage>
        <taxon>Eukaryota</taxon>
        <taxon>Fungi</taxon>
        <taxon>Fungi incertae sedis</taxon>
        <taxon>Mucoromycota</taxon>
        <taxon>Mucoromycotina</taxon>
        <taxon>Mucoromycetes</taxon>
        <taxon>Mucorales</taxon>
        <taxon>Lichtheimiaceae</taxon>
        <taxon>Phascolomyces</taxon>
    </lineage>
</organism>
<dbReference type="Proteomes" id="UP001209540">
    <property type="component" value="Unassembled WGS sequence"/>
</dbReference>
<dbReference type="EMBL" id="JAIXMP010000027">
    <property type="protein sequence ID" value="KAI9252949.1"/>
    <property type="molecule type" value="Genomic_DNA"/>
</dbReference>
<comment type="caution">
    <text evidence="1">The sequence shown here is derived from an EMBL/GenBank/DDBJ whole genome shotgun (WGS) entry which is preliminary data.</text>
</comment>
<name>A0AAD5PAR3_9FUNG</name>
<keyword evidence="2" id="KW-1185">Reference proteome</keyword>
<dbReference type="AlphaFoldDB" id="A0AAD5PAR3"/>
<proteinExistence type="predicted"/>
<reference evidence="1" key="1">
    <citation type="journal article" date="2022" name="IScience">
        <title>Evolution of zygomycete secretomes and the origins of terrestrial fungal ecologies.</title>
        <authorList>
            <person name="Chang Y."/>
            <person name="Wang Y."/>
            <person name="Mondo S."/>
            <person name="Ahrendt S."/>
            <person name="Andreopoulos W."/>
            <person name="Barry K."/>
            <person name="Beard J."/>
            <person name="Benny G.L."/>
            <person name="Blankenship S."/>
            <person name="Bonito G."/>
            <person name="Cuomo C."/>
            <person name="Desiro A."/>
            <person name="Gervers K.A."/>
            <person name="Hundley H."/>
            <person name="Kuo A."/>
            <person name="LaButti K."/>
            <person name="Lang B.F."/>
            <person name="Lipzen A."/>
            <person name="O'Donnell K."/>
            <person name="Pangilinan J."/>
            <person name="Reynolds N."/>
            <person name="Sandor L."/>
            <person name="Smith M.E."/>
            <person name="Tsang A."/>
            <person name="Grigoriev I.V."/>
            <person name="Stajich J.E."/>
            <person name="Spatafora J.W."/>
        </authorList>
    </citation>
    <scope>NUCLEOTIDE SEQUENCE</scope>
    <source>
        <strain evidence="1">RSA 2281</strain>
    </source>
</reference>